<proteinExistence type="predicted"/>
<evidence type="ECO:0000313" key="2">
    <source>
        <dbReference type="EMBL" id="MBX0303496.1"/>
    </source>
</evidence>
<dbReference type="AlphaFoldDB" id="A0A8J7YHM1"/>
<dbReference type="EMBL" id="RKLQ01000001">
    <property type="protein sequence ID" value="MBX0303496.1"/>
    <property type="molecule type" value="Genomic_DNA"/>
</dbReference>
<gene>
    <name evidence="2" type="ORF">EGD98_07400</name>
</gene>
<reference evidence="2" key="1">
    <citation type="submission" date="2021-06" db="EMBL/GenBank/DDBJ databases">
        <title>Halomicroarcula sp. F24A a new haloarchaeum isolated from saline soil.</title>
        <authorList>
            <person name="Duran-Viseras A."/>
            <person name="Sanchez-Porro C."/>
            <person name="Ventosa A."/>
        </authorList>
    </citation>
    <scope>NUCLEOTIDE SEQUENCE</scope>
    <source>
        <strain evidence="2">F24A</strain>
    </source>
</reference>
<evidence type="ECO:0000256" key="1">
    <source>
        <dbReference type="SAM" id="Phobius"/>
    </source>
</evidence>
<feature type="transmembrane region" description="Helical" evidence="1">
    <location>
        <begin position="35"/>
        <end position="59"/>
    </location>
</feature>
<keyword evidence="1" id="KW-0812">Transmembrane</keyword>
<protein>
    <submittedName>
        <fullName evidence="2">Uncharacterized protein</fullName>
    </submittedName>
</protein>
<keyword evidence="3" id="KW-1185">Reference proteome</keyword>
<organism evidence="2 3">
    <name type="scientific">Haloarcula salinisoli</name>
    <dbReference type="NCBI Taxonomy" id="2487746"/>
    <lineage>
        <taxon>Archaea</taxon>
        <taxon>Methanobacteriati</taxon>
        <taxon>Methanobacteriota</taxon>
        <taxon>Stenosarchaea group</taxon>
        <taxon>Halobacteria</taxon>
        <taxon>Halobacteriales</taxon>
        <taxon>Haloarculaceae</taxon>
        <taxon>Haloarcula</taxon>
    </lineage>
</organism>
<comment type="caution">
    <text evidence="2">The sequence shown here is derived from an EMBL/GenBank/DDBJ whole genome shotgun (WGS) entry which is preliminary data.</text>
</comment>
<accession>A0A8J7YHM1</accession>
<keyword evidence="1" id="KW-0472">Membrane</keyword>
<dbReference type="Proteomes" id="UP000783863">
    <property type="component" value="Unassembled WGS sequence"/>
</dbReference>
<name>A0A8J7YHM1_9EURY</name>
<sequence>MSLLAGAVFFGLFVLFFGVFYFGSGAPGAFGALGLLFFLFAAVVSALYTVGLSALGGWLGNYAKYEMEL</sequence>
<keyword evidence="1" id="KW-1133">Transmembrane helix</keyword>
<evidence type="ECO:0000313" key="3">
    <source>
        <dbReference type="Proteomes" id="UP000783863"/>
    </source>
</evidence>
<dbReference type="RefSeq" id="WP_220587700.1">
    <property type="nucleotide sequence ID" value="NZ_RKLQ01000001.1"/>
</dbReference>